<comment type="similarity">
    <text evidence="2 7">Belongs to the UPF0114 family.</text>
</comment>
<dbReference type="HOGENOM" id="CLU_097887_1_0_6"/>
<dbReference type="EMBL" id="AAOH01000007">
    <property type="protein sequence ID" value="EAR27149.1"/>
    <property type="molecule type" value="Genomic_DNA"/>
</dbReference>
<feature type="transmembrane region" description="Helical" evidence="7">
    <location>
        <begin position="130"/>
        <end position="149"/>
    </location>
</feature>
<keyword evidence="9" id="KW-1185">Reference proteome</keyword>
<keyword evidence="6 7" id="KW-0472">Membrane</keyword>
<reference evidence="8 9" key="1">
    <citation type="submission" date="2006-02" db="EMBL/GenBank/DDBJ databases">
        <authorList>
            <person name="Moran M.A."/>
            <person name="Kjelleberg S."/>
            <person name="Egan S."/>
            <person name="Saunders N."/>
            <person name="Thomas T."/>
            <person name="Ferriera S."/>
            <person name="Johnson J."/>
            <person name="Kravitz S."/>
            <person name="Halpern A."/>
            <person name="Remington K."/>
            <person name="Beeson K."/>
            <person name="Tran B."/>
            <person name="Rogers Y.-H."/>
            <person name="Friedman R."/>
            <person name="Venter J.C."/>
        </authorList>
    </citation>
    <scope>NUCLEOTIDE SEQUENCE [LARGE SCALE GENOMIC DNA]</scope>
    <source>
        <strain evidence="8 9">D2</strain>
    </source>
</reference>
<evidence type="ECO:0000313" key="8">
    <source>
        <dbReference type="EMBL" id="EAR27149.1"/>
    </source>
</evidence>
<dbReference type="PANTHER" id="PTHR38596">
    <property type="entry name" value="UPF0114 PROTEIN YQHA"/>
    <property type="match status" value="1"/>
</dbReference>
<evidence type="ECO:0000256" key="2">
    <source>
        <dbReference type="ARBA" id="ARBA00005774"/>
    </source>
</evidence>
<dbReference type="PANTHER" id="PTHR38596:SF1">
    <property type="entry name" value="UPF0114 PROTEIN YQHA"/>
    <property type="match status" value="1"/>
</dbReference>
<dbReference type="eggNOG" id="COG2862">
    <property type="taxonomic scope" value="Bacteria"/>
</dbReference>
<dbReference type="NCBIfam" id="TIGR00645">
    <property type="entry name" value="HI0507"/>
    <property type="match status" value="1"/>
</dbReference>
<organism evidence="8 9">
    <name type="scientific">Pseudoalteromonas tunicata D2</name>
    <dbReference type="NCBI Taxonomy" id="87626"/>
    <lineage>
        <taxon>Bacteria</taxon>
        <taxon>Pseudomonadati</taxon>
        <taxon>Pseudomonadota</taxon>
        <taxon>Gammaproteobacteria</taxon>
        <taxon>Alteromonadales</taxon>
        <taxon>Pseudoalteromonadaceae</taxon>
        <taxon>Pseudoalteromonas</taxon>
    </lineage>
</organism>
<evidence type="ECO:0000256" key="3">
    <source>
        <dbReference type="ARBA" id="ARBA00022475"/>
    </source>
</evidence>
<evidence type="ECO:0000256" key="4">
    <source>
        <dbReference type="ARBA" id="ARBA00022692"/>
    </source>
</evidence>
<sequence>MVDLFNAAVIVLQNLSIIRLGMREKIEAGFEGIIFSGRWLLAPFFFGLFVAVLLLLVKFCKLLFNMVVNTFTATNDQMLINILTLVDTALLAGLLLIIIFSGYENFVSKLNIDKHEDKPSWMGKVGFSGLKIKLISAIVAISAVELLKVFVNSVQHTEEELFWKVLIHMTFVVSGVLFSVTDYINSKTVNH</sequence>
<name>A4CDV7_9GAMM</name>
<feature type="transmembrane region" description="Helical" evidence="7">
    <location>
        <begin position="78"/>
        <end position="100"/>
    </location>
</feature>
<comment type="subcellular location">
    <subcellularLocation>
        <location evidence="1 7">Cell membrane</location>
        <topology evidence="1 7">Multi-pass membrane protein</topology>
    </subcellularLocation>
</comment>
<dbReference type="InterPro" id="IPR020761">
    <property type="entry name" value="UPF0114_bac"/>
</dbReference>
<keyword evidence="5 7" id="KW-1133">Transmembrane helix</keyword>
<evidence type="ECO:0000256" key="6">
    <source>
        <dbReference type="ARBA" id="ARBA00023136"/>
    </source>
</evidence>
<dbReference type="Proteomes" id="UP000006201">
    <property type="component" value="Unassembled WGS sequence"/>
</dbReference>
<evidence type="ECO:0000256" key="7">
    <source>
        <dbReference type="HAMAP-Rule" id="MF_00143"/>
    </source>
</evidence>
<dbReference type="AlphaFoldDB" id="A4CDV7"/>
<dbReference type="Pfam" id="PF03350">
    <property type="entry name" value="UPF0114"/>
    <property type="match status" value="1"/>
</dbReference>
<evidence type="ECO:0000256" key="1">
    <source>
        <dbReference type="ARBA" id="ARBA00004651"/>
    </source>
</evidence>
<dbReference type="HAMAP" id="MF_00143">
    <property type="entry name" value="UPF0114"/>
    <property type="match status" value="1"/>
</dbReference>
<evidence type="ECO:0000256" key="5">
    <source>
        <dbReference type="ARBA" id="ARBA00022989"/>
    </source>
</evidence>
<evidence type="ECO:0000313" key="9">
    <source>
        <dbReference type="Proteomes" id="UP000006201"/>
    </source>
</evidence>
<feature type="transmembrane region" description="Helical" evidence="7">
    <location>
        <begin position="161"/>
        <end position="181"/>
    </location>
</feature>
<feature type="transmembrane region" description="Helical" evidence="7">
    <location>
        <begin position="39"/>
        <end position="57"/>
    </location>
</feature>
<protein>
    <recommendedName>
        <fullName evidence="7">UPF0114 protein PTD2_05745</fullName>
    </recommendedName>
</protein>
<keyword evidence="4 7" id="KW-0812">Transmembrane</keyword>
<accession>A4CDV7</accession>
<proteinExistence type="inferred from homology"/>
<dbReference type="GO" id="GO:0005886">
    <property type="term" value="C:plasma membrane"/>
    <property type="evidence" value="ECO:0007669"/>
    <property type="project" value="UniProtKB-SubCell"/>
</dbReference>
<keyword evidence="3 7" id="KW-1003">Cell membrane</keyword>
<comment type="caution">
    <text evidence="8">The sequence shown here is derived from an EMBL/GenBank/DDBJ whole genome shotgun (WGS) entry which is preliminary data.</text>
</comment>
<gene>
    <name evidence="8" type="ORF">PTD2_05745</name>
</gene>
<dbReference type="InterPro" id="IPR005134">
    <property type="entry name" value="UPF0114"/>
</dbReference>